<evidence type="ECO:0000259" key="9">
    <source>
        <dbReference type="PROSITE" id="PS50102"/>
    </source>
</evidence>
<protein>
    <recommendedName>
        <fullName evidence="13">Zinc finger CCCH domain-containing protein 55-like</fullName>
    </recommendedName>
</protein>
<keyword evidence="2 7" id="KW-0863">Zinc-finger</keyword>
<dbReference type="PROSITE" id="PS50102">
    <property type="entry name" value="RRM"/>
    <property type="match status" value="1"/>
</dbReference>
<feature type="zinc finger region" description="C3H1-type" evidence="7">
    <location>
        <begin position="309"/>
        <end position="331"/>
    </location>
</feature>
<dbReference type="PANTHER" id="PTHR24009">
    <property type="entry name" value="RNA-BINDING (RRM/RBD/RNP MOTIFS)"/>
    <property type="match status" value="1"/>
</dbReference>
<dbReference type="EMBL" id="JBBPBN010000003">
    <property type="protein sequence ID" value="KAK9042992.1"/>
    <property type="molecule type" value="Genomic_DNA"/>
</dbReference>
<keyword evidence="4 6" id="KW-0694">RNA-binding</keyword>
<keyword evidence="12" id="KW-1185">Reference proteome</keyword>
<gene>
    <name evidence="11" type="ORF">V6N11_071344</name>
</gene>
<evidence type="ECO:0000259" key="10">
    <source>
        <dbReference type="PROSITE" id="PS50103"/>
    </source>
</evidence>
<dbReference type="PROSITE" id="PS50103">
    <property type="entry name" value="ZF_C3H1"/>
    <property type="match status" value="1"/>
</dbReference>
<dbReference type="Pfam" id="PF23182">
    <property type="entry name" value="PABC_AtC3H46"/>
    <property type="match status" value="1"/>
</dbReference>
<feature type="compositionally biased region" description="Polar residues" evidence="8">
    <location>
        <begin position="526"/>
        <end position="543"/>
    </location>
</feature>
<dbReference type="SMART" id="SM00356">
    <property type="entry name" value="ZnF_C3H1"/>
    <property type="match status" value="1"/>
</dbReference>
<feature type="domain" description="RRM" evidence="9">
    <location>
        <begin position="440"/>
        <end position="516"/>
    </location>
</feature>
<evidence type="ECO:0000313" key="12">
    <source>
        <dbReference type="Proteomes" id="UP001396334"/>
    </source>
</evidence>
<dbReference type="Pfam" id="PF00076">
    <property type="entry name" value="RRM_1"/>
    <property type="match status" value="1"/>
</dbReference>
<dbReference type="CDD" id="cd12458">
    <property type="entry name" value="RRM_AtC3H46_like"/>
    <property type="match status" value="1"/>
</dbReference>
<evidence type="ECO:0000256" key="7">
    <source>
        <dbReference type="PROSITE-ProRule" id="PRU00723"/>
    </source>
</evidence>
<dbReference type="InterPro" id="IPR056276">
    <property type="entry name" value="AtC3H46-like_PABC-like"/>
</dbReference>
<keyword evidence="1 7" id="KW-0479">Metal-binding</keyword>
<dbReference type="InterPro" id="IPR012677">
    <property type="entry name" value="Nucleotide-bd_a/b_plait_sf"/>
</dbReference>
<dbReference type="SMART" id="SM00360">
    <property type="entry name" value="RRM"/>
    <property type="match status" value="1"/>
</dbReference>
<dbReference type="InterPro" id="IPR036855">
    <property type="entry name" value="Znf_CCCH_sf"/>
</dbReference>
<evidence type="ECO:0000256" key="6">
    <source>
        <dbReference type="PROSITE-ProRule" id="PRU00176"/>
    </source>
</evidence>
<dbReference type="InterPro" id="IPR034365">
    <property type="entry name" value="AtC3H46-like_RRM"/>
</dbReference>
<feature type="region of interest" description="Disordered" evidence="8">
    <location>
        <begin position="181"/>
        <end position="200"/>
    </location>
</feature>
<dbReference type="PANTHER" id="PTHR24009:SF20">
    <property type="entry name" value="RNA-BINDING (RRM_RBD_RNP MOTIFS) FAMILY PROTEIN"/>
    <property type="match status" value="1"/>
</dbReference>
<dbReference type="InterPro" id="IPR000504">
    <property type="entry name" value="RRM_dom"/>
</dbReference>
<proteinExistence type="predicted"/>
<evidence type="ECO:0000256" key="4">
    <source>
        <dbReference type="ARBA" id="ARBA00022884"/>
    </source>
</evidence>
<evidence type="ECO:0000256" key="8">
    <source>
        <dbReference type="SAM" id="MobiDB-lite"/>
    </source>
</evidence>
<evidence type="ECO:0008006" key="13">
    <source>
        <dbReference type="Google" id="ProtNLM"/>
    </source>
</evidence>
<comment type="caution">
    <text evidence="11">The sequence shown here is derived from an EMBL/GenBank/DDBJ whole genome shotgun (WGS) entry which is preliminary data.</text>
</comment>
<organism evidence="11 12">
    <name type="scientific">Hibiscus sabdariffa</name>
    <name type="common">roselle</name>
    <dbReference type="NCBI Taxonomy" id="183260"/>
    <lineage>
        <taxon>Eukaryota</taxon>
        <taxon>Viridiplantae</taxon>
        <taxon>Streptophyta</taxon>
        <taxon>Embryophyta</taxon>
        <taxon>Tracheophyta</taxon>
        <taxon>Spermatophyta</taxon>
        <taxon>Magnoliopsida</taxon>
        <taxon>eudicotyledons</taxon>
        <taxon>Gunneridae</taxon>
        <taxon>Pentapetalae</taxon>
        <taxon>rosids</taxon>
        <taxon>malvids</taxon>
        <taxon>Malvales</taxon>
        <taxon>Malvaceae</taxon>
        <taxon>Malvoideae</taxon>
        <taxon>Hibiscus</taxon>
    </lineage>
</organism>
<sequence length="729" mass="80911">MEREKPASIGETRSKTLCTALNSFPYPTFPYLSLLLLTFEFHNERIITSETPKTPKRHFLFTPFPLLLPSTVSLSLLFQVKKRKNPNSKFLSNQTNKRREKTVKASSMDLCDTTNLLFSKIKVLDPENASKIMGYILIQDLPDRDLLRLAFGPETLLQSLVFKAKAHLGLSSSTFSTHLNPISRPNTSNNSQNPLPPLSPTIIPRNGFSDFSKKVPSWSPNNNPQSSPFLSYENIHSGSHLATPRAGDSNSDLIDENQMSDYFSFLNDSSSCKNEEFIGHRRRFSESDACFGTAEKANGFGGLLGGYMPCLYFARGFCKNGDNCKFTHGLGGLADNVDINGVVVGSPSKMDLLYHQHEEMLRMRAAAQQQRLAAAQLMAGASSPLPCEKNMNLLLQQHTEAQRAAALMLGEEICKFGLGRSEMNEFLAMGLAEKVNSASKQIYLTFPADSTFKDEDVSNYFSMFGPVHDVRIPYQQKRMFGFVTFVHPDTVKHILARGNPHYICDSRVLVKPYKEKGKVPDRRQHLQQQLERGNFSPYSSPSGLDSREPYDPHVGAKLFYNAPEMLRREVEEQADLQHAIELQRRRLVNLQLPDFKNDGIHHHQRSQSVGASVSLPAYSLDSQNVPPSDSIKQEVSKVNGGNTAVAVPVTVNAAEEEEVNSACAQKGGVGNPKGCHGSSIEHALPDSPFASPEKSTESQHSEFPALVEGNRHGLHLSCPLLIAKFLSRA</sequence>
<dbReference type="InterPro" id="IPR035979">
    <property type="entry name" value="RBD_domain_sf"/>
</dbReference>
<keyword evidence="5" id="KW-0238">DNA-binding</keyword>
<name>A0ABR2U030_9ROSI</name>
<evidence type="ECO:0000256" key="5">
    <source>
        <dbReference type="ARBA" id="ARBA00023125"/>
    </source>
</evidence>
<feature type="region of interest" description="Disordered" evidence="8">
    <location>
        <begin position="665"/>
        <end position="702"/>
    </location>
</feature>
<feature type="region of interest" description="Disordered" evidence="8">
    <location>
        <begin position="516"/>
        <end position="547"/>
    </location>
</feature>
<dbReference type="InterPro" id="IPR000571">
    <property type="entry name" value="Znf_CCCH"/>
</dbReference>
<dbReference type="Gene3D" id="3.30.70.330">
    <property type="match status" value="1"/>
</dbReference>
<dbReference type="Gene3D" id="4.10.1000.10">
    <property type="entry name" value="Zinc finger, CCCH-type"/>
    <property type="match status" value="1"/>
</dbReference>
<evidence type="ECO:0000256" key="2">
    <source>
        <dbReference type="ARBA" id="ARBA00022771"/>
    </source>
</evidence>
<feature type="domain" description="C3H1-type" evidence="10">
    <location>
        <begin position="309"/>
        <end position="331"/>
    </location>
</feature>
<evidence type="ECO:0000256" key="1">
    <source>
        <dbReference type="ARBA" id="ARBA00022723"/>
    </source>
</evidence>
<dbReference type="SUPFAM" id="SSF54928">
    <property type="entry name" value="RNA-binding domain, RBD"/>
    <property type="match status" value="1"/>
</dbReference>
<dbReference type="Proteomes" id="UP001396334">
    <property type="component" value="Unassembled WGS sequence"/>
</dbReference>
<evidence type="ECO:0000256" key="3">
    <source>
        <dbReference type="ARBA" id="ARBA00022833"/>
    </source>
</evidence>
<keyword evidence="3 7" id="KW-0862">Zinc</keyword>
<dbReference type="Pfam" id="PF00642">
    <property type="entry name" value="zf-CCCH"/>
    <property type="match status" value="1"/>
</dbReference>
<evidence type="ECO:0000313" key="11">
    <source>
        <dbReference type="EMBL" id="KAK9042992.1"/>
    </source>
</evidence>
<accession>A0ABR2U030</accession>
<dbReference type="SUPFAM" id="SSF90229">
    <property type="entry name" value="CCCH zinc finger"/>
    <property type="match status" value="1"/>
</dbReference>
<reference evidence="11 12" key="1">
    <citation type="journal article" date="2024" name="G3 (Bethesda)">
        <title>Genome assembly of Hibiscus sabdariffa L. provides insights into metabolisms of medicinal natural products.</title>
        <authorList>
            <person name="Kim T."/>
        </authorList>
    </citation>
    <scope>NUCLEOTIDE SEQUENCE [LARGE SCALE GENOMIC DNA]</scope>
    <source>
        <strain evidence="11">TK-2024</strain>
        <tissue evidence="11">Old leaves</tissue>
    </source>
</reference>